<dbReference type="EC" id="3.6.4.12" evidence="1"/>
<sequence length="406" mass="45250">MDNNVAETAVIGRMEQFLSNYYSRDIDRLLLDEQSSVRSLETDMHLLIEYDHKLAVMVLESPTRYLPLFNQACVTAQTGAKQRSELPSELTVKEDVQVRVTHLPNHPSLVRMKIPGSEDIGKLVSISGTVIRTGVVKMMETQRLYVCGKCRGSFMVPAEVEQYNYIPKPTRCMVPSEEFCNSTSFFPATTDTGDALQYCADYQEIKVQEQVGRLMLGTIPRAIVIILEHDLVDLAKSGDSVTITGVIIRRWRPAMVGERPDIAIVMRANSVLVHNEQNLQITITNDLKDEFQAFWNDHRDLPFSRRDIIVRSMCPQVYGLYYVKLAVMLVLISGVARTDPSGLRVRGEAHMLLVGDPGTAKSQFLKYAAQLVPRSVLTTGIGSTSAGLTVTAVKDGPEWQLEAGAL</sequence>
<evidence type="ECO:0000313" key="2">
    <source>
        <dbReference type="Proteomes" id="UP001150603"/>
    </source>
</evidence>
<keyword evidence="2" id="KW-1185">Reference proteome</keyword>
<dbReference type="EMBL" id="JANBPW010005132">
    <property type="protein sequence ID" value="KAJ1933290.1"/>
    <property type="molecule type" value="Genomic_DNA"/>
</dbReference>
<keyword evidence="1" id="KW-0347">Helicase</keyword>
<protein>
    <submittedName>
        <fullName evidence="1">DNA helicase mcm9</fullName>
        <ecNumber evidence="1">3.6.4.12</ecNumber>
    </submittedName>
</protein>
<proteinExistence type="predicted"/>
<evidence type="ECO:0000313" key="1">
    <source>
        <dbReference type="EMBL" id="KAJ1933290.1"/>
    </source>
</evidence>
<gene>
    <name evidence="1" type="primary">MCM9_2</name>
    <name evidence="1" type="ORF">FBU59_006077</name>
</gene>
<reference evidence="1" key="1">
    <citation type="submission" date="2022-07" db="EMBL/GenBank/DDBJ databases">
        <title>Phylogenomic reconstructions and comparative analyses of Kickxellomycotina fungi.</title>
        <authorList>
            <person name="Reynolds N.K."/>
            <person name="Stajich J.E."/>
            <person name="Barry K."/>
            <person name="Grigoriev I.V."/>
            <person name="Crous P."/>
            <person name="Smith M.E."/>
        </authorList>
    </citation>
    <scope>NUCLEOTIDE SEQUENCE</scope>
    <source>
        <strain evidence="1">NRRL 5244</strain>
    </source>
</reference>
<keyword evidence="1" id="KW-0378">Hydrolase</keyword>
<keyword evidence="1" id="KW-0547">Nucleotide-binding</keyword>
<organism evidence="1 2">
    <name type="scientific">Linderina macrospora</name>
    <dbReference type="NCBI Taxonomy" id="4868"/>
    <lineage>
        <taxon>Eukaryota</taxon>
        <taxon>Fungi</taxon>
        <taxon>Fungi incertae sedis</taxon>
        <taxon>Zoopagomycota</taxon>
        <taxon>Kickxellomycotina</taxon>
        <taxon>Kickxellomycetes</taxon>
        <taxon>Kickxellales</taxon>
        <taxon>Kickxellaceae</taxon>
        <taxon>Linderina</taxon>
    </lineage>
</organism>
<accession>A0ACC1J0Y7</accession>
<dbReference type="Proteomes" id="UP001150603">
    <property type="component" value="Unassembled WGS sequence"/>
</dbReference>
<keyword evidence="1" id="KW-0067">ATP-binding</keyword>
<feature type="non-terminal residue" evidence="1">
    <location>
        <position position="406"/>
    </location>
</feature>
<name>A0ACC1J0Y7_9FUNG</name>
<comment type="caution">
    <text evidence="1">The sequence shown here is derived from an EMBL/GenBank/DDBJ whole genome shotgun (WGS) entry which is preliminary data.</text>
</comment>